<dbReference type="AlphaFoldDB" id="A0AAE0XB16"/>
<name>A0AAE0XB16_9PEZI</name>
<proteinExistence type="predicted"/>
<gene>
    <name evidence="1" type="ORF">B0T22DRAFT_461378</name>
</gene>
<dbReference type="Proteomes" id="UP001270362">
    <property type="component" value="Unassembled WGS sequence"/>
</dbReference>
<reference evidence="1" key="2">
    <citation type="submission" date="2023-06" db="EMBL/GenBank/DDBJ databases">
        <authorList>
            <consortium name="Lawrence Berkeley National Laboratory"/>
            <person name="Haridas S."/>
            <person name="Hensen N."/>
            <person name="Bonometti L."/>
            <person name="Westerberg I."/>
            <person name="Brannstrom I.O."/>
            <person name="Guillou S."/>
            <person name="Cros-Aarteil S."/>
            <person name="Calhoun S."/>
            <person name="Kuo A."/>
            <person name="Mondo S."/>
            <person name="Pangilinan J."/>
            <person name="Riley R."/>
            <person name="Labutti K."/>
            <person name="Andreopoulos B."/>
            <person name="Lipzen A."/>
            <person name="Chen C."/>
            <person name="Yanf M."/>
            <person name="Daum C."/>
            <person name="Ng V."/>
            <person name="Clum A."/>
            <person name="Steindorff A."/>
            <person name="Ohm R."/>
            <person name="Martin F."/>
            <person name="Silar P."/>
            <person name="Natvig D."/>
            <person name="Lalanne C."/>
            <person name="Gautier V."/>
            <person name="Ament-Velasquez S.L."/>
            <person name="Kruys A."/>
            <person name="Hutchinson M.I."/>
            <person name="Powell A.J."/>
            <person name="Barry K."/>
            <person name="Miller A.N."/>
            <person name="Grigoriev I.V."/>
            <person name="Debuchy R."/>
            <person name="Gladieux P."/>
            <person name="Thoren M.H."/>
            <person name="Johannesson H."/>
        </authorList>
    </citation>
    <scope>NUCLEOTIDE SEQUENCE</scope>
    <source>
        <strain evidence="1">CBS 314.62</strain>
    </source>
</reference>
<reference evidence="1" key="1">
    <citation type="journal article" date="2023" name="Mol. Phylogenet. Evol.">
        <title>Genome-scale phylogeny and comparative genomics of the fungal order Sordariales.</title>
        <authorList>
            <person name="Hensen N."/>
            <person name="Bonometti L."/>
            <person name="Westerberg I."/>
            <person name="Brannstrom I.O."/>
            <person name="Guillou S."/>
            <person name="Cros-Aarteil S."/>
            <person name="Calhoun S."/>
            <person name="Haridas S."/>
            <person name="Kuo A."/>
            <person name="Mondo S."/>
            <person name="Pangilinan J."/>
            <person name="Riley R."/>
            <person name="LaButti K."/>
            <person name="Andreopoulos B."/>
            <person name="Lipzen A."/>
            <person name="Chen C."/>
            <person name="Yan M."/>
            <person name="Daum C."/>
            <person name="Ng V."/>
            <person name="Clum A."/>
            <person name="Steindorff A."/>
            <person name="Ohm R.A."/>
            <person name="Martin F."/>
            <person name="Silar P."/>
            <person name="Natvig D.O."/>
            <person name="Lalanne C."/>
            <person name="Gautier V."/>
            <person name="Ament-Velasquez S.L."/>
            <person name="Kruys A."/>
            <person name="Hutchinson M.I."/>
            <person name="Powell A.J."/>
            <person name="Barry K."/>
            <person name="Miller A.N."/>
            <person name="Grigoriev I.V."/>
            <person name="Debuchy R."/>
            <person name="Gladieux P."/>
            <person name="Hiltunen Thoren M."/>
            <person name="Johannesson H."/>
        </authorList>
    </citation>
    <scope>NUCLEOTIDE SEQUENCE</scope>
    <source>
        <strain evidence="1">CBS 314.62</strain>
    </source>
</reference>
<keyword evidence="2" id="KW-1185">Reference proteome</keyword>
<evidence type="ECO:0000313" key="1">
    <source>
        <dbReference type="EMBL" id="KAK3689361.1"/>
    </source>
</evidence>
<dbReference type="EMBL" id="JAULSO010000002">
    <property type="protein sequence ID" value="KAK3689361.1"/>
    <property type="molecule type" value="Genomic_DNA"/>
</dbReference>
<evidence type="ECO:0000313" key="2">
    <source>
        <dbReference type="Proteomes" id="UP001270362"/>
    </source>
</evidence>
<protein>
    <submittedName>
        <fullName evidence="1">Uncharacterized protein</fullName>
    </submittedName>
</protein>
<comment type="caution">
    <text evidence="1">The sequence shown here is derived from an EMBL/GenBank/DDBJ whole genome shotgun (WGS) entry which is preliminary data.</text>
</comment>
<accession>A0AAE0XB16</accession>
<organism evidence="1 2">
    <name type="scientific">Podospora appendiculata</name>
    <dbReference type="NCBI Taxonomy" id="314037"/>
    <lineage>
        <taxon>Eukaryota</taxon>
        <taxon>Fungi</taxon>
        <taxon>Dikarya</taxon>
        <taxon>Ascomycota</taxon>
        <taxon>Pezizomycotina</taxon>
        <taxon>Sordariomycetes</taxon>
        <taxon>Sordariomycetidae</taxon>
        <taxon>Sordariales</taxon>
        <taxon>Podosporaceae</taxon>
        <taxon>Podospora</taxon>
    </lineage>
</organism>
<sequence length="268" mass="29287">MYRRSSSAFTRLIEWVYRSRFQICYRGQYFRTQQLHFIASTPSTPSTPSPIQNITQSHYNSHLSRRYSTTDSTLLINQYNLITKMAFPSTKTAALAFISSWVLLISASPCASAPAPYASSNTTTTTPQAAVAYPEPITIGQLSIPHGHMIDCRKYNLETDNDARDAGTPTKTTMLDVCAQGPSNTVTMIQSIQTGFPSNPLCNWRFDLDGYTGLELLCVSGTEKDAEPQVTAIATGGVQTHNCTALPLTVFPTSCGVGAAISQRYACQ</sequence>